<dbReference type="Proteomes" id="UP001314169">
    <property type="component" value="Chromosome 2"/>
</dbReference>
<reference evidence="1" key="1">
    <citation type="submission" date="2023-12" db="EMBL/GenBank/DDBJ databases">
        <authorList>
            <person name="Brown T."/>
        </authorList>
    </citation>
    <scope>NUCLEOTIDE SEQUENCE</scope>
</reference>
<name>A0ABN9ZVF1_PIPNA</name>
<protein>
    <submittedName>
        <fullName evidence="1">Uncharacterized protein</fullName>
    </submittedName>
</protein>
<sequence length="101" mass="11702">MGMELSSPNHQQVTVLLAFITFCCQRLHTNSHTHLEPKANYALREIQMPFAYSCEKCSFPIYKSLQGTVVIYLSYLILKKKKYSIEFSKWLNTTGISCIKF</sequence>
<keyword evidence="2" id="KW-1185">Reference proteome</keyword>
<gene>
    <name evidence="1" type="ORF">MPIPNATIZW_LOCUS10174</name>
</gene>
<dbReference type="EMBL" id="OY882859">
    <property type="protein sequence ID" value="CAK6441868.1"/>
    <property type="molecule type" value="Genomic_DNA"/>
</dbReference>
<organism evidence="1 2">
    <name type="scientific">Pipistrellus nathusii</name>
    <name type="common">Nathusius' pipistrelle</name>
    <dbReference type="NCBI Taxonomy" id="59473"/>
    <lineage>
        <taxon>Eukaryota</taxon>
        <taxon>Metazoa</taxon>
        <taxon>Chordata</taxon>
        <taxon>Craniata</taxon>
        <taxon>Vertebrata</taxon>
        <taxon>Euteleostomi</taxon>
        <taxon>Mammalia</taxon>
        <taxon>Eutheria</taxon>
        <taxon>Laurasiatheria</taxon>
        <taxon>Chiroptera</taxon>
        <taxon>Yangochiroptera</taxon>
        <taxon>Vespertilionidae</taxon>
        <taxon>Pipistrellus</taxon>
    </lineage>
</organism>
<proteinExistence type="predicted"/>
<accession>A0ABN9ZVF1</accession>
<evidence type="ECO:0000313" key="1">
    <source>
        <dbReference type="EMBL" id="CAK6441868.1"/>
    </source>
</evidence>
<evidence type="ECO:0000313" key="2">
    <source>
        <dbReference type="Proteomes" id="UP001314169"/>
    </source>
</evidence>